<name>F0SIX3_RUBBR</name>
<keyword evidence="4 8" id="KW-1133">Transmembrane helix</keyword>
<feature type="transmembrane region" description="Helical" evidence="8">
    <location>
        <begin position="389"/>
        <end position="416"/>
    </location>
</feature>
<dbReference type="STRING" id="756272.Plabr_4249"/>
<keyword evidence="12" id="KW-1185">Reference proteome</keyword>
<feature type="transmembrane region" description="Helical" evidence="8">
    <location>
        <begin position="479"/>
        <end position="504"/>
    </location>
</feature>
<sequence length="980" mass="105699">MKSFSLIRKLVGSSMWQNPGRAIITVIGIMASTCAVVWIVSGYDALVSQFDENAEKYLGRYDAILLPSAPPGSLQTIDTTLVEELRRDPGILELNPITQSRVSVTRVQKEGETTEESALGLLVGSRPPVNGAPPIDPILVGSPAAEPPYEMVEGSWFTSATSAQSAVISEGAARQVGVTIGDDVIITSLANQVRLKIIGIAEQPPAAPSLRGGRPPGRGARSDSTRQGNGKPDRQRSAAPDAEEADGDTKQATDTPRLGLPNAYVQGPAVSAVYVRPELAEKINGFTATANVLQLSFRDGVKLEEFQSVWRDRFAAASPPVRAVGFEAIRGGLTSTRDISSQRSQAWAATGMAAMAAVFIIFSTLSMGVSERIREFAMLRAIALTRTQLAGIIAFESVTLAILGWISGQAAGWVMLTAGSQFMPDFFDANVVLGRTTLLLTGLTVIAGALGAAVLPAWRAMRIRPLEATAAIATQPRRFRWLSLAIPGLLLAAAAPVTVFLAPLPDAWRSWLYGTVTWPALLIGMILLTPLIVVLCERTLAPPLTMLLGLDVRLVRTQLSSNMWRSIGATLALSLGLALYASTQTWGYSMLQPFLPGAWLPDMLVAFHPIGLDDEGIEAVHNVPGIETDGVLPLAIEQARFDWGKAGQPPRVQRDNAVLFGLDPERSLAGESPFLNLHFVAGDRETAIAAMQSGEGCLISEDFQMSTEYEIGDELSFTPPNAPEETVTYRIAGVVSLPGWHWITKFSGVRRHFVRTATVVFASQTAVSRDFHLHRTEFFWLNLEPDTPLEKIEANLQAIAERDAGKTFQTEDAGTVKAYRPFARTTATETVRRAITLRAHDMIWGMSQLPLVTLIIMSLAVANAMLASVRSRRWEFGVLRSIGITRSQLVRLILAETFLIGLVACILSLGFGLIAGWCGVGMAQYGGWFAGPPSFLIPWSQLSIGFSLTLLLCFLAGIWPAIQAGRTEPLKLLQAGKSAM</sequence>
<evidence type="ECO:0000313" key="12">
    <source>
        <dbReference type="Proteomes" id="UP000006860"/>
    </source>
</evidence>
<feature type="transmembrane region" description="Helical" evidence="8">
    <location>
        <begin position="563"/>
        <end position="581"/>
    </location>
</feature>
<evidence type="ECO:0000256" key="5">
    <source>
        <dbReference type="ARBA" id="ARBA00023136"/>
    </source>
</evidence>
<gene>
    <name evidence="11" type="ordered locus">Plabr_4249</name>
</gene>
<feature type="transmembrane region" description="Helical" evidence="8">
    <location>
        <begin position="849"/>
        <end position="869"/>
    </location>
</feature>
<reference evidence="12" key="1">
    <citation type="submission" date="2011-02" db="EMBL/GenBank/DDBJ databases">
        <title>The complete genome of Planctomyces brasiliensis DSM 5305.</title>
        <authorList>
            <person name="Lucas S."/>
            <person name="Copeland A."/>
            <person name="Lapidus A."/>
            <person name="Bruce D."/>
            <person name="Goodwin L."/>
            <person name="Pitluck S."/>
            <person name="Kyrpides N."/>
            <person name="Mavromatis K."/>
            <person name="Pagani I."/>
            <person name="Ivanova N."/>
            <person name="Ovchinnikova G."/>
            <person name="Lu M."/>
            <person name="Detter J.C."/>
            <person name="Han C."/>
            <person name="Land M."/>
            <person name="Hauser L."/>
            <person name="Markowitz V."/>
            <person name="Cheng J.-F."/>
            <person name="Hugenholtz P."/>
            <person name="Woyke T."/>
            <person name="Wu D."/>
            <person name="Tindall B."/>
            <person name="Pomrenke H.G."/>
            <person name="Brambilla E."/>
            <person name="Klenk H.-P."/>
            <person name="Eisen J.A."/>
        </authorList>
    </citation>
    <scope>NUCLEOTIDE SEQUENCE [LARGE SCALE GENOMIC DNA]</scope>
    <source>
        <strain evidence="12">ATCC 49424 / DSM 5305 / JCM 21570 / NBRC 103401 / IFAM 1448</strain>
    </source>
</reference>
<keyword evidence="3 8" id="KW-0812">Transmembrane</keyword>
<dbReference type="InterPro" id="IPR003838">
    <property type="entry name" value="ABC3_permease_C"/>
</dbReference>
<keyword evidence="2" id="KW-1003">Cell membrane</keyword>
<dbReference type="RefSeq" id="WP_013630527.1">
    <property type="nucleotide sequence ID" value="NC_015174.1"/>
</dbReference>
<evidence type="ECO:0000313" key="11">
    <source>
        <dbReference type="EMBL" id="ADY61822.1"/>
    </source>
</evidence>
<dbReference type="AlphaFoldDB" id="F0SIX3"/>
<organism evidence="11 12">
    <name type="scientific">Rubinisphaera brasiliensis (strain ATCC 49424 / DSM 5305 / JCM 21570 / IAM 15109 / NBRC 103401 / IFAM 1448)</name>
    <name type="common">Planctomyces brasiliensis</name>
    <dbReference type="NCBI Taxonomy" id="756272"/>
    <lineage>
        <taxon>Bacteria</taxon>
        <taxon>Pseudomonadati</taxon>
        <taxon>Planctomycetota</taxon>
        <taxon>Planctomycetia</taxon>
        <taxon>Planctomycetales</taxon>
        <taxon>Planctomycetaceae</taxon>
        <taxon>Rubinisphaera</taxon>
    </lineage>
</organism>
<dbReference type="InterPro" id="IPR025857">
    <property type="entry name" value="MacB_PCD"/>
</dbReference>
<evidence type="ECO:0000256" key="2">
    <source>
        <dbReference type="ARBA" id="ARBA00022475"/>
    </source>
</evidence>
<evidence type="ECO:0008006" key="13">
    <source>
        <dbReference type="Google" id="ProtNLM"/>
    </source>
</evidence>
<feature type="transmembrane region" description="Helical" evidence="8">
    <location>
        <begin position="436"/>
        <end position="458"/>
    </location>
</feature>
<feature type="domain" description="ABC3 transporter permease C-terminal" evidence="9">
    <location>
        <begin position="350"/>
        <end position="464"/>
    </location>
</feature>
<dbReference type="Proteomes" id="UP000006860">
    <property type="component" value="Chromosome"/>
</dbReference>
<feature type="domain" description="ABC3 transporter permease C-terminal" evidence="9">
    <location>
        <begin position="850"/>
        <end position="969"/>
    </location>
</feature>
<dbReference type="PANTHER" id="PTHR30572">
    <property type="entry name" value="MEMBRANE COMPONENT OF TRANSPORTER-RELATED"/>
    <property type="match status" value="1"/>
</dbReference>
<evidence type="ECO:0000256" key="6">
    <source>
        <dbReference type="ARBA" id="ARBA00038076"/>
    </source>
</evidence>
<dbReference type="Pfam" id="PF02687">
    <property type="entry name" value="FtsX"/>
    <property type="match status" value="2"/>
</dbReference>
<feature type="domain" description="MacB-like periplasmic core" evidence="10">
    <location>
        <begin position="23"/>
        <end position="205"/>
    </location>
</feature>
<feature type="transmembrane region" description="Helical" evidence="8">
    <location>
        <begin position="889"/>
        <end position="922"/>
    </location>
</feature>
<evidence type="ECO:0000259" key="10">
    <source>
        <dbReference type="Pfam" id="PF12704"/>
    </source>
</evidence>
<feature type="region of interest" description="Disordered" evidence="7">
    <location>
        <begin position="205"/>
        <end position="261"/>
    </location>
</feature>
<feature type="compositionally biased region" description="Low complexity" evidence="7">
    <location>
        <begin position="208"/>
        <end position="219"/>
    </location>
</feature>
<proteinExistence type="inferred from homology"/>
<evidence type="ECO:0000256" key="7">
    <source>
        <dbReference type="SAM" id="MobiDB-lite"/>
    </source>
</evidence>
<dbReference type="InterPro" id="IPR050250">
    <property type="entry name" value="Macrolide_Exporter_MacB"/>
</dbReference>
<dbReference type="eggNOG" id="COG0577">
    <property type="taxonomic scope" value="Bacteria"/>
</dbReference>
<dbReference type="HOGENOM" id="CLU_305632_0_0_0"/>
<dbReference type="Pfam" id="PF12704">
    <property type="entry name" value="MacB_PCD"/>
    <property type="match status" value="1"/>
</dbReference>
<comment type="similarity">
    <text evidence="6">Belongs to the ABC-4 integral membrane protein family.</text>
</comment>
<dbReference type="EMBL" id="CP002546">
    <property type="protein sequence ID" value="ADY61822.1"/>
    <property type="molecule type" value="Genomic_DNA"/>
</dbReference>
<evidence type="ECO:0000259" key="9">
    <source>
        <dbReference type="Pfam" id="PF02687"/>
    </source>
</evidence>
<accession>F0SIX3</accession>
<evidence type="ECO:0000256" key="4">
    <source>
        <dbReference type="ARBA" id="ARBA00022989"/>
    </source>
</evidence>
<feature type="transmembrane region" description="Helical" evidence="8">
    <location>
        <begin position="21"/>
        <end position="40"/>
    </location>
</feature>
<feature type="transmembrane region" description="Helical" evidence="8">
    <location>
        <begin position="346"/>
        <end position="369"/>
    </location>
</feature>
<evidence type="ECO:0000256" key="8">
    <source>
        <dbReference type="SAM" id="Phobius"/>
    </source>
</evidence>
<evidence type="ECO:0000256" key="3">
    <source>
        <dbReference type="ARBA" id="ARBA00022692"/>
    </source>
</evidence>
<protein>
    <recommendedName>
        <fullName evidence="13">ABC3 transporter permease protein domain-containing protein</fullName>
    </recommendedName>
</protein>
<feature type="transmembrane region" description="Helical" evidence="8">
    <location>
        <begin position="942"/>
        <end position="962"/>
    </location>
</feature>
<evidence type="ECO:0000256" key="1">
    <source>
        <dbReference type="ARBA" id="ARBA00004651"/>
    </source>
</evidence>
<dbReference type="PANTHER" id="PTHR30572:SF4">
    <property type="entry name" value="ABC TRANSPORTER PERMEASE YTRF"/>
    <property type="match status" value="1"/>
</dbReference>
<dbReference type="KEGG" id="pbs:Plabr_4249"/>
<feature type="transmembrane region" description="Helical" evidence="8">
    <location>
        <begin position="516"/>
        <end position="536"/>
    </location>
</feature>
<comment type="subcellular location">
    <subcellularLocation>
        <location evidence="1">Cell membrane</location>
        <topology evidence="1">Multi-pass membrane protein</topology>
    </subcellularLocation>
</comment>
<dbReference type="GO" id="GO:0022857">
    <property type="term" value="F:transmembrane transporter activity"/>
    <property type="evidence" value="ECO:0007669"/>
    <property type="project" value="TreeGrafter"/>
</dbReference>
<keyword evidence="5 8" id="KW-0472">Membrane</keyword>
<dbReference type="GO" id="GO:0005886">
    <property type="term" value="C:plasma membrane"/>
    <property type="evidence" value="ECO:0007669"/>
    <property type="project" value="UniProtKB-SubCell"/>
</dbReference>